<name>A0A1G9V369_9FLAO</name>
<keyword evidence="3" id="KW-1185">Reference proteome</keyword>
<feature type="region of interest" description="Disordered" evidence="1">
    <location>
        <begin position="1"/>
        <end position="22"/>
    </location>
</feature>
<protein>
    <submittedName>
        <fullName evidence="2">Uncharacterized protein</fullName>
    </submittedName>
</protein>
<evidence type="ECO:0000256" key="1">
    <source>
        <dbReference type="SAM" id="MobiDB-lite"/>
    </source>
</evidence>
<accession>A0A1G9V369</accession>
<sequence length="45" mass="4894">MKKTNGRVNEGKLARHGLNTPCHSLPSVSDIEAQNMHILGIPISK</sequence>
<dbReference type="AlphaFoldDB" id="A0A1G9V369"/>
<reference evidence="2 3" key="1">
    <citation type="submission" date="2016-10" db="EMBL/GenBank/DDBJ databases">
        <authorList>
            <person name="de Groot N.N."/>
        </authorList>
    </citation>
    <scope>NUCLEOTIDE SEQUENCE [LARGE SCALE GENOMIC DNA]</scope>
    <source>
        <strain evidence="2 3">DSM 19886</strain>
    </source>
</reference>
<organism evidence="2 3">
    <name type="scientific">Kriegella aquimaris</name>
    <dbReference type="NCBI Taxonomy" id="192904"/>
    <lineage>
        <taxon>Bacteria</taxon>
        <taxon>Pseudomonadati</taxon>
        <taxon>Bacteroidota</taxon>
        <taxon>Flavobacteriia</taxon>
        <taxon>Flavobacteriales</taxon>
        <taxon>Flavobacteriaceae</taxon>
        <taxon>Kriegella</taxon>
    </lineage>
</organism>
<evidence type="ECO:0000313" key="2">
    <source>
        <dbReference type="EMBL" id="SDM66692.1"/>
    </source>
</evidence>
<gene>
    <name evidence="2" type="ORF">SAMN04488514_11297</name>
</gene>
<proteinExistence type="predicted"/>
<dbReference type="EMBL" id="FNGV01000012">
    <property type="protein sequence ID" value="SDM66692.1"/>
    <property type="molecule type" value="Genomic_DNA"/>
</dbReference>
<dbReference type="Proteomes" id="UP000199440">
    <property type="component" value="Unassembled WGS sequence"/>
</dbReference>
<evidence type="ECO:0000313" key="3">
    <source>
        <dbReference type="Proteomes" id="UP000199440"/>
    </source>
</evidence>